<dbReference type="EMBL" id="JAMQGM010000018">
    <property type="protein sequence ID" value="MCM2577416.1"/>
    <property type="molecule type" value="Genomic_DNA"/>
</dbReference>
<evidence type="ECO:0000313" key="4">
    <source>
        <dbReference type="Proteomes" id="UP001167160"/>
    </source>
</evidence>
<dbReference type="RefSeq" id="WP_251412195.1">
    <property type="nucleotide sequence ID" value="NZ_JAMQGM010000018.1"/>
</dbReference>
<dbReference type="Pfam" id="PF12900">
    <property type="entry name" value="Pyridox_ox_2"/>
    <property type="match status" value="1"/>
</dbReference>
<evidence type="ECO:0000259" key="2">
    <source>
        <dbReference type="PROSITE" id="PS50943"/>
    </source>
</evidence>
<dbReference type="InterPro" id="IPR024747">
    <property type="entry name" value="Pyridox_Oxase-rel"/>
</dbReference>
<evidence type="ECO:0000313" key="3">
    <source>
        <dbReference type="EMBL" id="MCM2577416.1"/>
    </source>
</evidence>
<accession>A0ABT0X4E3</accession>
<keyword evidence="4" id="KW-1185">Reference proteome</keyword>
<dbReference type="Gene3D" id="1.10.260.40">
    <property type="entry name" value="lambda repressor-like DNA-binding domains"/>
    <property type="match status" value="1"/>
</dbReference>
<evidence type="ECO:0000256" key="1">
    <source>
        <dbReference type="SAM" id="MobiDB-lite"/>
    </source>
</evidence>
<gene>
    <name evidence="3" type="ORF">M1E25_08625</name>
</gene>
<reference evidence="3" key="1">
    <citation type="journal article" date="2023" name="Int. J. Syst. Evol. Microbiol.">
        <title>Streptomyces meridianus sp. nov. isolated from brackish water of the Tagus estuary in Alcochete, Portugal.</title>
        <authorList>
            <person name="Santos J.D.N."/>
            <person name="Klimek D."/>
            <person name="Calusinska M."/>
            <person name="Lobo Da Cunha A."/>
            <person name="Catita J."/>
            <person name="Goncalves H."/>
            <person name="Gonzalez I."/>
            <person name="Reyes F."/>
            <person name="Lage O.M."/>
        </authorList>
    </citation>
    <scope>NUCLEOTIDE SEQUENCE</scope>
    <source>
        <strain evidence="3">MTZ3.1</strain>
    </source>
</reference>
<dbReference type="InterPro" id="IPR012349">
    <property type="entry name" value="Split_barrel_FMN-bd"/>
</dbReference>
<dbReference type="PROSITE" id="PS50943">
    <property type="entry name" value="HTH_CROC1"/>
    <property type="match status" value="1"/>
</dbReference>
<proteinExistence type="predicted"/>
<dbReference type="SUPFAM" id="SSF50475">
    <property type="entry name" value="FMN-binding split barrel"/>
    <property type="match status" value="1"/>
</dbReference>
<dbReference type="CDD" id="cd00093">
    <property type="entry name" value="HTH_XRE"/>
    <property type="match status" value="1"/>
</dbReference>
<feature type="region of interest" description="Disordered" evidence="1">
    <location>
        <begin position="1"/>
        <end position="26"/>
    </location>
</feature>
<feature type="domain" description="HTH cro/C1-type" evidence="2">
    <location>
        <begin position="28"/>
        <end position="82"/>
    </location>
</feature>
<dbReference type="InterPro" id="IPR010982">
    <property type="entry name" value="Lambda_DNA-bd_dom_sf"/>
</dbReference>
<name>A0ABT0X4E3_9ACTN</name>
<protein>
    <submittedName>
        <fullName evidence="3">Pyridoxamine 5'-phosphate oxidase family protein</fullName>
    </submittedName>
</protein>
<comment type="caution">
    <text evidence="3">The sequence shown here is derived from an EMBL/GenBank/DDBJ whole genome shotgun (WGS) entry which is preliminary data.</text>
</comment>
<dbReference type="InterPro" id="IPR001387">
    <property type="entry name" value="Cro/C1-type_HTH"/>
</dbReference>
<dbReference type="SUPFAM" id="SSF47413">
    <property type="entry name" value="lambda repressor-like DNA-binding domains"/>
    <property type="match status" value="1"/>
</dbReference>
<dbReference type="SMART" id="SM00530">
    <property type="entry name" value="HTH_XRE"/>
    <property type="match status" value="1"/>
</dbReference>
<organism evidence="3 4">
    <name type="scientific">Streptomyces meridianus</name>
    <dbReference type="NCBI Taxonomy" id="2938945"/>
    <lineage>
        <taxon>Bacteria</taxon>
        <taxon>Bacillati</taxon>
        <taxon>Actinomycetota</taxon>
        <taxon>Actinomycetes</taxon>
        <taxon>Kitasatosporales</taxon>
        <taxon>Streptomycetaceae</taxon>
        <taxon>Streptomyces</taxon>
    </lineage>
</organism>
<sequence length="234" mass="24841">MTDDSTGGAGSRSPRARPPRPGDLGRRVALRREELGLSREDVAAAAGIAPRYLQYLEERPADVSPGAVIRLAGVLRTTVGKLYGGGVDAPPGTGDAAAHPELLDLGPEECWDRLGNRGVGRVVQSTPRGPEALPVNYAVVAGAIVYRTVPGSAPDPVPGEQVAFEVDQVDDALSQGWSVLVSGTAAHVTDPEEVRRLAEQAHIQPWPGGERDLWVRIEPERFTGRRIRTGRAAA</sequence>
<dbReference type="Pfam" id="PF01381">
    <property type="entry name" value="HTH_3"/>
    <property type="match status" value="1"/>
</dbReference>
<dbReference type="Proteomes" id="UP001167160">
    <property type="component" value="Unassembled WGS sequence"/>
</dbReference>
<dbReference type="Gene3D" id="2.30.110.10">
    <property type="entry name" value="Electron Transport, Fmn-binding Protein, Chain A"/>
    <property type="match status" value="1"/>
</dbReference>